<dbReference type="OrthoDB" id="7648502at2"/>
<organism evidence="1 2">
    <name type="scientific">Parasphingorhabdus marina DSM 22363</name>
    <dbReference type="NCBI Taxonomy" id="1123272"/>
    <lineage>
        <taxon>Bacteria</taxon>
        <taxon>Pseudomonadati</taxon>
        <taxon>Pseudomonadota</taxon>
        <taxon>Alphaproteobacteria</taxon>
        <taxon>Sphingomonadales</taxon>
        <taxon>Sphingomonadaceae</taxon>
        <taxon>Parasphingorhabdus</taxon>
    </lineage>
</organism>
<proteinExistence type="predicted"/>
<dbReference type="Proteomes" id="UP000185192">
    <property type="component" value="Unassembled WGS sequence"/>
</dbReference>
<dbReference type="AlphaFoldDB" id="A0A1N6CML1"/>
<sequence>MIWKILTAPYLDIRFRPSKNIDVRIVERPGLWMDEAEVEQLLAKCQSVVASSLPEPLDYGIFGDDLQARERTIITLISDRESGRPIAFNALPLMDAKLGAEEIQVVHLGLVMVDPNYRSGGLSWILYGLTCLLLFVRQQMRPLWISSVTQVPAVVGMVAETFDSVWPGQETTSAPTFAHGHVAKQIMRDHRHFFGVGMEAGFDDRRFIITNAYTGGSDNLKKSFESAAKHRDEQYNALCEEWLDYERGDDILQVGQLNLATARTYLMRSVPNSALPKLAVQLLVLGVQALLAPTIQWLAANKSLGSLRPAK</sequence>
<dbReference type="EMBL" id="FSQW01000001">
    <property type="protein sequence ID" value="SIN59726.1"/>
    <property type="molecule type" value="Genomic_DNA"/>
</dbReference>
<protein>
    <submittedName>
        <fullName evidence="1">Uncharacterized protein</fullName>
    </submittedName>
</protein>
<name>A0A1N6CML1_9SPHN</name>
<evidence type="ECO:0000313" key="1">
    <source>
        <dbReference type="EMBL" id="SIN59726.1"/>
    </source>
</evidence>
<reference evidence="2" key="1">
    <citation type="submission" date="2016-11" db="EMBL/GenBank/DDBJ databases">
        <authorList>
            <person name="Varghese N."/>
            <person name="Submissions S."/>
        </authorList>
    </citation>
    <scope>NUCLEOTIDE SEQUENCE [LARGE SCALE GENOMIC DNA]</scope>
    <source>
        <strain evidence="2">DSM 22363</strain>
    </source>
</reference>
<dbReference type="STRING" id="1123272.SAMN02745824_0261"/>
<keyword evidence="2" id="KW-1185">Reference proteome</keyword>
<gene>
    <name evidence="1" type="ORF">SAMN02745824_0261</name>
</gene>
<accession>A0A1N6CML1</accession>
<evidence type="ECO:0000313" key="2">
    <source>
        <dbReference type="Proteomes" id="UP000185192"/>
    </source>
</evidence>